<dbReference type="EMBL" id="JPQZ01000023">
    <property type="protein sequence ID" value="KKO75378.1"/>
    <property type="molecule type" value="Genomic_DNA"/>
</dbReference>
<keyword evidence="1" id="KW-0479">Metal-binding</keyword>
<dbReference type="PANTHER" id="PTHR25462">
    <property type="entry name" value="BONUS, ISOFORM C-RELATED"/>
    <property type="match status" value="1"/>
</dbReference>
<dbReference type="CDD" id="cd19756">
    <property type="entry name" value="Bbox2"/>
    <property type="match status" value="1"/>
</dbReference>
<dbReference type="InterPro" id="IPR000315">
    <property type="entry name" value="Znf_B-box"/>
</dbReference>
<dbReference type="CDD" id="cd19821">
    <property type="entry name" value="Bbox1_BBX-like"/>
    <property type="match status" value="1"/>
</dbReference>
<dbReference type="SUPFAM" id="SSF57845">
    <property type="entry name" value="B-box zinc-binding domain"/>
    <property type="match status" value="1"/>
</dbReference>
<dbReference type="InterPro" id="IPR047153">
    <property type="entry name" value="TRIM45/56/19-like"/>
</dbReference>
<dbReference type="VEuPathDB" id="MicrosporidiaDB:AAJ76_2300039233"/>
<evidence type="ECO:0000313" key="6">
    <source>
        <dbReference type="Proteomes" id="UP000034350"/>
    </source>
</evidence>
<dbReference type="VEuPathDB" id="MicrosporidiaDB:NCER_100518"/>
<gene>
    <name evidence="5" type="ORF">AAJ76_2300039233</name>
</gene>
<dbReference type="Gene3D" id="3.30.160.60">
    <property type="entry name" value="Classic Zinc Finger"/>
    <property type="match status" value="1"/>
</dbReference>
<dbReference type="GO" id="GO:0061630">
    <property type="term" value="F:ubiquitin protein ligase activity"/>
    <property type="evidence" value="ECO:0007669"/>
    <property type="project" value="TreeGrafter"/>
</dbReference>
<evidence type="ECO:0000259" key="4">
    <source>
        <dbReference type="PROSITE" id="PS50119"/>
    </source>
</evidence>
<evidence type="ECO:0000313" key="5">
    <source>
        <dbReference type="EMBL" id="KKO75378.1"/>
    </source>
</evidence>
<keyword evidence="6" id="KW-1185">Reference proteome</keyword>
<dbReference type="InterPro" id="IPR049808">
    <property type="entry name" value="CONSTANS-like_Bbox1"/>
</dbReference>
<dbReference type="Proteomes" id="UP000034350">
    <property type="component" value="Unassembled WGS sequence"/>
</dbReference>
<accession>A0A0F9WR49</accession>
<dbReference type="PROSITE" id="PS50119">
    <property type="entry name" value="ZF_BBOX"/>
    <property type="match status" value="2"/>
</dbReference>
<feature type="domain" description="B box-type" evidence="4">
    <location>
        <begin position="151"/>
        <end position="197"/>
    </location>
</feature>
<proteinExistence type="predicted"/>
<feature type="domain" description="B box-type" evidence="4">
    <location>
        <begin position="203"/>
        <end position="250"/>
    </location>
</feature>
<dbReference type="OMA" id="EYAMNCK"/>
<dbReference type="AlphaFoldDB" id="A0A0F9WR49"/>
<sequence length="423" mass="49496">MQDIEYILKFTLDSTLLRLEDIKDISDADAISSFKKKFGDTKTLKLFTKDDQTFPMFNIPISEGFKHTVKYCEVAVGDSLFVTREYSRTLNPPDNYESFIINEKSEKFKLLLDDNNLNVKDYSYVIKDSSRILPLYSITFEYDEELELKSKGSFVCDRCRSNQSISFCPSERASFCEKCDEEVHYDQFHKRHNRYYFNQCGRRKFIYCSIHSDTLVEYFCMTCTIPICTKCKINGNHSELPNSGHGLVGYLEVCDILKNEVNVSNQQLAPVVEHYEKTVEYFKNSCRLFQTNISETREKIENEYKAIMDELSLYENSQYQCINAQYIKSICKMDYLERMKEYAISMEPSLLVCNFKSVVKQRNELDVDCEISYSPKHIDLRGKLSLGDPVQLVPRQGQSPRMDKSTKMYVETRGKISDKHDFY</sequence>
<comment type="caution">
    <text evidence="5">The sequence shown here is derived from an EMBL/GenBank/DDBJ whole genome shotgun (WGS) entry which is preliminary data.</text>
</comment>
<dbReference type="GeneID" id="36319630"/>
<keyword evidence="2" id="KW-0862">Zinc</keyword>
<evidence type="ECO:0000256" key="2">
    <source>
        <dbReference type="ARBA" id="ARBA00022833"/>
    </source>
</evidence>
<organism evidence="5 6">
    <name type="scientific">Vairimorpha ceranae</name>
    <dbReference type="NCBI Taxonomy" id="40302"/>
    <lineage>
        <taxon>Eukaryota</taxon>
        <taxon>Fungi</taxon>
        <taxon>Fungi incertae sedis</taxon>
        <taxon>Microsporidia</taxon>
        <taxon>Nosematidae</taxon>
        <taxon>Vairimorpha</taxon>
    </lineage>
</organism>
<name>A0A0F9WR49_9MICR</name>
<dbReference type="SMART" id="SM00336">
    <property type="entry name" value="BBOX"/>
    <property type="match status" value="2"/>
</dbReference>
<protein>
    <submittedName>
        <fullName evidence="5">B-box zinc finger family protein</fullName>
    </submittedName>
</protein>
<evidence type="ECO:0000256" key="3">
    <source>
        <dbReference type="PROSITE-ProRule" id="PRU00024"/>
    </source>
</evidence>
<dbReference type="PANTHER" id="PTHR25462:SF229">
    <property type="entry name" value="TRANSCRIPTION INTERMEDIARY FACTOR 1-BETA"/>
    <property type="match status" value="1"/>
</dbReference>
<dbReference type="Pfam" id="PF00643">
    <property type="entry name" value="zf-B_box"/>
    <property type="match status" value="1"/>
</dbReference>
<evidence type="ECO:0000256" key="1">
    <source>
        <dbReference type="ARBA" id="ARBA00022723"/>
    </source>
</evidence>
<dbReference type="RefSeq" id="XP_024331120.1">
    <property type="nucleotide sequence ID" value="XM_024474703.1"/>
</dbReference>
<keyword evidence="3" id="KW-0863">Zinc-finger</keyword>
<dbReference type="OrthoDB" id="153872at2759"/>
<dbReference type="GO" id="GO:0008270">
    <property type="term" value="F:zinc ion binding"/>
    <property type="evidence" value="ECO:0007669"/>
    <property type="project" value="UniProtKB-KW"/>
</dbReference>
<dbReference type="GO" id="GO:0006513">
    <property type="term" value="P:protein monoubiquitination"/>
    <property type="evidence" value="ECO:0007669"/>
    <property type="project" value="TreeGrafter"/>
</dbReference>
<reference evidence="5 6" key="1">
    <citation type="journal article" date="2015" name="Environ. Microbiol.">
        <title>Genome analyses suggest the presence of polyploidy and recent human-driven expansions in eight global populations of the honeybee pathogen Nosema ceranae.</title>
        <authorList>
            <person name="Pelin A."/>
            <person name="Selman M."/>
            <person name="Aris-Brosou S."/>
            <person name="Farinelli L."/>
            <person name="Corradi N."/>
        </authorList>
    </citation>
    <scope>NUCLEOTIDE SEQUENCE [LARGE SCALE GENOMIC DNA]</scope>
    <source>
        <strain evidence="5 6">PA08 1199</strain>
    </source>
</reference>